<evidence type="ECO:0000256" key="4">
    <source>
        <dbReference type="ARBA" id="ARBA00044877"/>
    </source>
</evidence>
<comment type="catalytic activity">
    <reaction evidence="4 5">
        <text>an aliphatic primary amide = an aliphatic nitrile + H2O</text>
        <dbReference type="Rhea" id="RHEA:12673"/>
        <dbReference type="ChEBI" id="CHEBI:15377"/>
        <dbReference type="ChEBI" id="CHEBI:65285"/>
        <dbReference type="ChEBI" id="CHEBI:80291"/>
        <dbReference type="EC" id="4.2.1.84"/>
    </reaction>
</comment>
<evidence type="ECO:0000256" key="2">
    <source>
        <dbReference type="ARBA" id="ARBA00009098"/>
    </source>
</evidence>
<evidence type="ECO:0000259" key="6">
    <source>
        <dbReference type="Pfam" id="PF02211"/>
    </source>
</evidence>
<dbReference type="Proteomes" id="UP000189796">
    <property type="component" value="Chromosome I"/>
</dbReference>
<sequence length="219" mass="24189">MDGAHDMGGVKWSGPVQPEPDEPMFHAQWERRAFALTLAMAMPGGWNIDMSRFAREDRPPAEYLSKSYYQIWLAGLERLMLERALIASDEIEAGKPLHPTKPVAKTLTPDGVAAMLHRGGPTERAATGAALFAAGDRVRARMIHPPTHTRLPHYVRGHSGVVDRVLGCHVFPDSNATGAGENPQWLYTVTFDGRELWGEASDPNLKVSVDAWEPYLEPV</sequence>
<evidence type="ECO:0000259" key="7">
    <source>
        <dbReference type="Pfam" id="PF21006"/>
    </source>
</evidence>
<dbReference type="EMBL" id="LT670817">
    <property type="protein sequence ID" value="SHH18189.1"/>
    <property type="molecule type" value="Genomic_DNA"/>
</dbReference>
<evidence type="ECO:0000313" key="9">
    <source>
        <dbReference type="Proteomes" id="UP000189796"/>
    </source>
</evidence>
<reference evidence="8 9" key="1">
    <citation type="submission" date="2016-11" db="EMBL/GenBank/DDBJ databases">
        <authorList>
            <person name="Jaros S."/>
            <person name="Januszkiewicz K."/>
            <person name="Wedrychowicz H."/>
        </authorList>
    </citation>
    <scope>NUCLEOTIDE SEQUENCE [LARGE SCALE GENOMIC DNA]</scope>
    <source>
        <strain evidence="8 9">GAS138</strain>
    </source>
</reference>
<dbReference type="OrthoDB" id="3478924at2"/>
<dbReference type="InterPro" id="IPR049054">
    <property type="entry name" value="CN_hydtase_beta-like_N"/>
</dbReference>
<dbReference type="PIRSF" id="PIRSF001427">
    <property type="entry name" value="NHase_beta"/>
    <property type="match status" value="1"/>
</dbReference>
<dbReference type="Pfam" id="PF02211">
    <property type="entry name" value="NHase_beta_C"/>
    <property type="match status" value="1"/>
</dbReference>
<dbReference type="RefSeq" id="WP_079602864.1">
    <property type="nucleotide sequence ID" value="NZ_LT670817.1"/>
</dbReference>
<comment type="similarity">
    <text evidence="2 5">Belongs to the nitrile hydratase subunit beta family.</text>
</comment>
<evidence type="ECO:0000256" key="3">
    <source>
        <dbReference type="ARBA" id="ARBA00023239"/>
    </source>
</evidence>
<evidence type="ECO:0000313" key="8">
    <source>
        <dbReference type="EMBL" id="SHH18189.1"/>
    </source>
</evidence>
<dbReference type="InterPro" id="IPR042262">
    <property type="entry name" value="CN_hydtase_beta_C"/>
</dbReference>
<dbReference type="GO" id="GO:0018822">
    <property type="term" value="F:nitrile hydratase activity"/>
    <property type="evidence" value="ECO:0007669"/>
    <property type="project" value="UniProtKB-EC"/>
</dbReference>
<dbReference type="InterPro" id="IPR003168">
    <property type="entry name" value="Nitrile_hydratase_bsu"/>
</dbReference>
<dbReference type="NCBIfam" id="TIGR03888">
    <property type="entry name" value="nitrile_beta"/>
    <property type="match status" value="1"/>
</dbReference>
<proteinExistence type="inferred from homology"/>
<dbReference type="InterPro" id="IPR008990">
    <property type="entry name" value="Elect_transpt_acc-like_dom_sf"/>
</dbReference>
<keyword evidence="3 5" id="KW-0456">Lyase</keyword>
<evidence type="ECO:0000256" key="1">
    <source>
        <dbReference type="ARBA" id="ARBA00004042"/>
    </source>
</evidence>
<evidence type="ECO:0000256" key="5">
    <source>
        <dbReference type="PIRNR" id="PIRNR001427"/>
    </source>
</evidence>
<dbReference type="EC" id="4.2.1.84" evidence="5"/>
<dbReference type="Gene3D" id="2.30.30.50">
    <property type="match status" value="1"/>
</dbReference>
<accession>A0A1M5QWV2</accession>
<dbReference type="Pfam" id="PF21006">
    <property type="entry name" value="NHase_beta_N"/>
    <property type="match status" value="1"/>
</dbReference>
<dbReference type="AlphaFoldDB" id="A0A1M5QWV2"/>
<gene>
    <name evidence="8" type="ORF">SAMN05443248_3976</name>
</gene>
<dbReference type="Gene3D" id="1.10.472.20">
    <property type="entry name" value="Nitrile hydratase, beta subunit"/>
    <property type="match status" value="1"/>
</dbReference>
<comment type="function">
    <text evidence="1 5">NHase catalyzes the hydration of various nitrile compounds to the corresponding amides.</text>
</comment>
<name>A0A1M5QWV2_9BRAD</name>
<dbReference type="GO" id="GO:0046914">
    <property type="term" value="F:transition metal ion binding"/>
    <property type="evidence" value="ECO:0007669"/>
    <property type="project" value="InterPro"/>
</dbReference>
<protein>
    <recommendedName>
        <fullName evidence="5">Nitrile hydratase subunit beta</fullName>
        <shortName evidence="5">NHase</shortName>
        <ecNumber evidence="5">4.2.1.84</ecNumber>
    </recommendedName>
</protein>
<organism evidence="8 9">
    <name type="scientific">Bradyrhizobium erythrophlei</name>
    <dbReference type="NCBI Taxonomy" id="1437360"/>
    <lineage>
        <taxon>Bacteria</taxon>
        <taxon>Pseudomonadati</taxon>
        <taxon>Pseudomonadota</taxon>
        <taxon>Alphaproteobacteria</taxon>
        <taxon>Hyphomicrobiales</taxon>
        <taxon>Nitrobacteraceae</taxon>
        <taxon>Bradyrhizobium</taxon>
    </lineage>
</organism>
<feature type="domain" description="Nitrile hydratase beta subunit-like N-terminal" evidence="7">
    <location>
        <begin position="1"/>
        <end position="106"/>
    </location>
</feature>
<feature type="domain" description="Nitrile hydratase beta subunit" evidence="6">
    <location>
        <begin position="122"/>
        <end position="218"/>
    </location>
</feature>
<dbReference type="SUPFAM" id="SSF50090">
    <property type="entry name" value="Electron transport accessory proteins"/>
    <property type="match status" value="1"/>
</dbReference>
<dbReference type="InterPro" id="IPR024690">
    <property type="entry name" value="CN_hydtase_beta_dom_C"/>
</dbReference>